<evidence type="ECO:0000259" key="2">
    <source>
        <dbReference type="Pfam" id="PF04069"/>
    </source>
</evidence>
<organism evidence="3 4">
    <name type="scientific">Pseudonocardia kunmingensis</name>
    <dbReference type="NCBI Taxonomy" id="630975"/>
    <lineage>
        <taxon>Bacteria</taxon>
        <taxon>Bacillati</taxon>
        <taxon>Actinomycetota</taxon>
        <taxon>Actinomycetes</taxon>
        <taxon>Pseudonocardiales</taxon>
        <taxon>Pseudonocardiaceae</taxon>
        <taxon>Pseudonocardia</taxon>
    </lineage>
</organism>
<dbReference type="Proteomes" id="UP000315677">
    <property type="component" value="Unassembled WGS sequence"/>
</dbReference>
<dbReference type="EMBL" id="VFPA01000001">
    <property type="protein sequence ID" value="TQM15100.1"/>
    <property type="molecule type" value="Genomic_DNA"/>
</dbReference>
<accession>A0A543E0H8</accession>
<keyword evidence="4" id="KW-1185">Reference proteome</keyword>
<feature type="domain" description="ABC-type glycine betaine transport system substrate-binding" evidence="2">
    <location>
        <begin position="43"/>
        <end position="303"/>
    </location>
</feature>
<dbReference type="PROSITE" id="PS51257">
    <property type="entry name" value="PROKAR_LIPOPROTEIN"/>
    <property type="match status" value="1"/>
</dbReference>
<dbReference type="OrthoDB" id="9781705at2"/>
<dbReference type="Gene3D" id="3.40.190.120">
    <property type="entry name" value="Osmoprotection protein (prox), domain 2"/>
    <property type="match status" value="1"/>
</dbReference>
<protein>
    <submittedName>
        <fullName evidence="3">Osmoprotectant transport system substrate-binding protein</fullName>
    </submittedName>
</protein>
<evidence type="ECO:0000313" key="3">
    <source>
        <dbReference type="EMBL" id="TQM15100.1"/>
    </source>
</evidence>
<dbReference type="SUPFAM" id="SSF53850">
    <property type="entry name" value="Periplasmic binding protein-like II"/>
    <property type="match status" value="1"/>
</dbReference>
<evidence type="ECO:0000256" key="1">
    <source>
        <dbReference type="SAM" id="SignalP"/>
    </source>
</evidence>
<feature type="chain" id="PRO_5039385031" evidence="1">
    <location>
        <begin position="21"/>
        <end position="308"/>
    </location>
</feature>
<name>A0A543E0H8_9PSEU</name>
<dbReference type="Gene3D" id="3.40.190.10">
    <property type="entry name" value="Periplasmic binding protein-like II"/>
    <property type="match status" value="1"/>
</dbReference>
<comment type="caution">
    <text evidence="3">The sequence shown here is derived from an EMBL/GenBank/DDBJ whole genome shotgun (WGS) entry which is preliminary data.</text>
</comment>
<sequence length="308" mass="32073">MNRTLVALAGLIAVGLTACGGGGDPLAGGSAGTAAEQPPAAADTIRIGSANFTENRLLGEIYAQALEAKGVTVERQFGIGSREVYFPALQDGSIDLIPEYSGNLLQEIDPQTTATAPDAVYQEVTQKLPDGLTVLEQSAAENKDAVVVTAETAQRYGTSLADYGPACGELVFGGPPEFAERPYGLPGIERLYGCTFSEFRSLDAGGPLTVAALADGTIQAADLFTTDPVIEDRGWVALEDPKNNFAAQNVLPLINEAKATDQVRETLNAISAALTTDGLIELNRKLADAATNSVESVATEWLAANNLG</sequence>
<dbReference type="InterPro" id="IPR007210">
    <property type="entry name" value="ABC_Gly_betaine_transp_sub-bd"/>
</dbReference>
<dbReference type="RefSeq" id="WP_142050380.1">
    <property type="nucleotide sequence ID" value="NZ_VFPA01000001.1"/>
</dbReference>
<feature type="signal peptide" evidence="1">
    <location>
        <begin position="1"/>
        <end position="20"/>
    </location>
</feature>
<dbReference type="AlphaFoldDB" id="A0A543E0H8"/>
<dbReference type="GO" id="GO:0022857">
    <property type="term" value="F:transmembrane transporter activity"/>
    <property type="evidence" value="ECO:0007669"/>
    <property type="project" value="InterPro"/>
</dbReference>
<dbReference type="GO" id="GO:0043190">
    <property type="term" value="C:ATP-binding cassette (ABC) transporter complex"/>
    <property type="evidence" value="ECO:0007669"/>
    <property type="project" value="InterPro"/>
</dbReference>
<keyword evidence="1" id="KW-0732">Signal</keyword>
<evidence type="ECO:0000313" key="4">
    <source>
        <dbReference type="Proteomes" id="UP000315677"/>
    </source>
</evidence>
<dbReference type="Pfam" id="PF04069">
    <property type="entry name" value="OpuAC"/>
    <property type="match status" value="1"/>
</dbReference>
<dbReference type="CDD" id="cd13606">
    <property type="entry name" value="PBP2_ProX_like"/>
    <property type="match status" value="1"/>
</dbReference>
<proteinExistence type="predicted"/>
<gene>
    <name evidence="3" type="ORF">FB558_1882</name>
</gene>
<reference evidence="3 4" key="1">
    <citation type="submission" date="2019-06" db="EMBL/GenBank/DDBJ databases">
        <title>Sequencing the genomes of 1000 actinobacteria strains.</title>
        <authorList>
            <person name="Klenk H.-P."/>
        </authorList>
    </citation>
    <scope>NUCLEOTIDE SEQUENCE [LARGE SCALE GENOMIC DNA]</scope>
    <source>
        <strain evidence="3 4">DSM 45301</strain>
    </source>
</reference>